<dbReference type="RefSeq" id="XP_004359926.1">
    <property type="nucleotide sequence ID" value="XM_004359869.1"/>
</dbReference>
<dbReference type="Proteomes" id="UP000007797">
    <property type="component" value="Unassembled WGS sequence"/>
</dbReference>
<accession>F4PR18</accession>
<gene>
    <name evidence="1" type="ORF">DFA_01965</name>
</gene>
<protein>
    <submittedName>
        <fullName evidence="1">Uncharacterized protein</fullName>
    </submittedName>
</protein>
<proteinExistence type="predicted"/>
<evidence type="ECO:0000313" key="1">
    <source>
        <dbReference type="EMBL" id="EGG22075.1"/>
    </source>
</evidence>
<dbReference type="AlphaFoldDB" id="F4PR18"/>
<evidence type="ECO:0000313" key="2">
    <source>
        <dbReference type="Proteomes" id="UP000007797"/>
    </source>
</evidence>
<reference evidence="2" key="1">
    <citation type="journal article" date="2011" name="Genome Res.">
        <title>Phylogeny-wide analysis of social amoeba genomes highlights ancient origins for complex intercellular communication.</title>
        <authorList>
            <person name="Heidel A.J."/>
            <person name="Lawal H.M."/>
            <person name="Felder M."/>
            <person name="Schilde C."/>
            <person name="Helps N.R."/>
            <person name="Tunggal B."/>
            <person name="Rivero F."/>
            <person name="John U."/>
            <person name="Schleicher M."/>
            <person name="Eichinger L."/>
            <person name="Platzer M."/>
            <person name="Noegel A.A."/>
            <person name="Schaap P."/>
            <person name="Gloeckner G."/>
        </authorList>
    </citation>
    <scope>NUCLEOTIDE SEQUENCE [LARGE SCALE GENOMIC DNA]</scope>
    <source>
        <strain evidence="2">SH3</strain>
    </source>
</reference>
<dbReference type="KEGG" id="dfa:DFA_01965"/>
<name>F4PR18_CACFS</name>
<sequence>MKSSRQGLIKEMVLLDIDIHWQSIGQNPGRK</sequence>
<dbReference type="EMBL" id="GL883010">
    <property type="protein sequence ID" value="EGG22075.1"/>
    <property type="molecule type" value="Genomic_DNA"/>
</dbReference>
<dbReference type="GeneID" id="14873150"/>
<organism evidence="1 2">
    <name type="scientific">Cavenderia fasciculata</name>
    <name type="common">Slime mold</name>
    <name type="synonym">Dictyostelium fasciculatum</name>
    <dbReference type="NCBI Taxonomy" id="261658"/>
    <lineage>
        <taxon>Eukaryota</taxon>
        <taxon>Amoebozoa</taxon>
        <taxon>Evosea</taxon>
        <taxon>Eumycetozoa</taxon>
        <taxon>Dictyostelia</taxon>
        <taxon>Acytosteliales</taxon>
        <taxon>Cavenderiaceae</taxon>
        <taxon>Cavenderia</taxon>
    </lineage>
</organism>
<keyword evidence="2" id="KW-1185">Reference proteome</keyword>